<dbReference type="Proteomes" id="UP001642484">
    <property type="component" value="Unassembled WGS sequence"/>
</dbReference>
<feature type="region of interest" description="Disordered" evidence="1">
    <location>
        <begin position="123"/>
        <end position="158"/>
    </location>
</feature>
<dbReference type="EMBL" id="CAXAMN010024694">
    <property type="protein sequence ID" value="CAK9089096.1"/>
    <property type="molecule type" value="Genomic_DNA"/>
</dbReference>
<comment type="caution">
    <text evidence="2">The sequence shown here is derived from an EMBL/GenBank/DDBJ whole genome shotgun (WGS) entry which is preliminary data.</text>
</comment>
<proteinExistence type="predicted"/>
<evidence type="ECO:0000313" key="3">
    <source>
        <dbReference type="Proteomes" id="UP001642484"/>
    </source>
</evidence>
<organism evidence="2 3">
    <name type="scientific">Durusdinium trenchii</name>
    <dbReference type="NCBI Taxonomy" id="1381693"/>
    <lineage>
        <taxon>Eukaryota</taxon>
        <taxon>Sar</taxon>
        <taxon>Alveolata</taxon>
        <taxon>Dinophyceae</taxon>
        <taxon>Suessiales</taxon>
        <taxon>Symbiodiniaceae</taxon>
        <taxon>Durusdinium</taxon>
    </lineage>
</organism>
<keyword evidence="3" id="KW-1185">Reference proteome</keyword>
<name>A0ABP0QQ55_9DINO</name>
<evidence type="ECO:0000256" key="1">
    <source>
        <dbReference type="SAM" id="MobiDB-lite"/>
    </source>
</evidence>
<sequence>MASCTSPALVDTRQVKIPDFSSICLDSGKKKQVHTPSTVCPTPRTPVSPALLPPLALDLHEQTSSSEDVQPFWWPMSEGDEGVLSSPFDEPQEGKQVVNLSQISRSQNSKAFGCLGLPDWVYGPRGARDPEWDDDSTCSDDSDGPSCQTSSDSPVESCFESRMPVAIRPKSAKASWADLAEEEELENAQMVQPKPPTAKPKVNWADLQEASDDDLPSWKWN</sequence>
<gene>
    <name evidence="2" type="ORF">CCMP2556_LOCUS42910</name>
</gene>
<feature type="region of interest" description="Disordered" evidence="1">
    <location>
        <begin position="61"/>
        <end position="95"/>
    </location>
</feature>
<feature type="compositionally biased region" description="Polar residues" evidence="1">
    <location>
        <begin position="145"/>
        <end position="154"/>
    </location>
</feature>
<evidence type="ECO:0000313" key="2">
    <source>
        <dbReference type="EMBL" id="CAK9089096.1"/>
    </source>
</evidence>
<feature type="compositionally biased region" description="Acidic residues" evidence="1">
    <location>
        <begin position="131"/>
        <end position="143"/>
    </location>
</feature>
<protein>
    <submittedName>
        <fullName evidence="2">Uncharacterized protein</fullName>
    </submittedName>
</protein>
<accession>A0ABP0QQ55</accession>
<reference evidence="2 3" key="1">
    <citation type="submission" date="2024-02" db="EMBL/GenBank/DDBJ databases">
        <authorList>
            <person name="Chen Y."/>
            <person name="Shah S."/>
            <person name="Dougan E. K."/>
            <person name="Thang M."/>
            <person name="Chan C."/>
        </authorList>
    </citation>
    <scope>NUCLEOTIDE SEQUENCE [LARGE SCALE GENOMIC DNA]</scope>
</reference>